<name>A0A7Y0LAK7_9GAMM</name>
<comment type="caution">
    <text evidence="1">The sequence shown here is derived from an EMBL/GenBank/DDBJ whole genome shotgun (WGS) entry which is preliminary data.</text>
</comment>
<organism evidence="1 2">
    <name type="scientific">Thalassotalea algicola</name>
    <dbReference type="NCBI Taxonomy" id="2716224"/>
    <lineage>
        <taxon>Bacteria</taxon>
        <taxon>Pseudomonadati</taxon>
        <taxon>Pseudomonadota</taxon>
        <taxon>Gammaproteobacteria</taxon>
        <taxon>Alteromonadales</taxon>
        <taxon>Colwelliaceae</taxon>
        <taxon>Thalassotalea</taxon>
    </lineage>
</organism>
<proteinExistence type="predicted"/>
<dbReference type="EMBL" id="JABBXH010000002">
    <property type="protein sequence ID" value="NMP30896.1"/>
    <property type="molecule type" value="Genomic_DNA"/>
</dbReference>
<keyword evidence="2" id="KW-1185">Reference proteome</keyword>
<dbReference type="RefSeq" id="WP_169074248.1">
    <property type="nucleotide sequence ID" value="NZ_JABBXH010000002.1"/>
</dbReference>
<dbReference type="AlphaFoldDB" id="A0A7Y0LAK7"/>
<evidence type="ECO:0000313" key="1">
    <source>
        <dbReference type="EMBL" id="NMP30896.1"/>
    </source>
</evidence>
<evidence type="ECO:0000313" key="2">
    <source>
        <dbReference type="Proteomes" id="UP000568664"/>
    </source>
</evidence>
<sequence length="218" mass="24531">MNKLASLAIVVFLILGGLMWYAANGSMQQYLVQYQQEINQQLPRGSHFALRDIQLMNANNQGSLFDIDLTIPVTEKDSATIKINEINWQYEKRSLKKGNVVVEYVNLPSVEFIIPINQPRVALAKFSADIDTLVGQAMSNKLGLNGRQEFNVNIQKLVIENLYIKLQDNKTPIEEIIVNKLSLSPEQLKENNPMSITGAKLIQILTMHASETLVSYGK</sequence>
<dbReference type="Proteomes" id="UP000568664">
    <property type="component" value="Unassembled WGS sequence"/>
</dbReference>
<gene>
    <name evidence="1" type="ORF">HII17_04905</name>
</gene>
<reference evidence="1 2" key="1">
    <citation type="submission" date="2020-04" db="EMBL/GenBank/DDBJ databases">
        <title>Thalassotalea sp. M1531, isolated from the surface of marine red alga.</title>
        <authorList>
            <person name="Pang L."/>
            <person name="Lu D.-C."/>
        </authorList>
    </citation>
    <scope>NUCLEOTIDE SEQUENCE [LARGE SCALE GENOMIC DNA]</scope>
    <source>
        <strain evidence="1 2">M1531</strain>
    </source>
</reference>
<protein>
    <submittedName>
        <fullName evidence="1">Uncharacterized protein</fullName>
    </submittedName>
</protein>
<accession>A0A7Y0LAK7</accession>